<feature type="compositionally biased region" description="Polar residues" evidence="1">
    <location>
        <begin position="50"/>
        <end position="60"/>
    </location>
</feature>
<dbReference type="AlphaFoldDB" id="A0A1X7A124"/>
<sequence>MHTGHYISGAGHLALIGWVLFGGVFSSEPDPVEVREVSILSEEEFAALTERSQPPESTQDIDAPPVPEAEPEPSPEPPAPEPEPAPEPPPQPEAVTPPEPETAPEPVAPEPQADAQDDVAAPPQPDPEIDAPEVSERPVPRPVPRVAPEPLPEPEPEAEVAPDVAEAIEPEPSDTPADEPQEPQEAQAPEAAASEIVTEAEEPSRAPDASVRPRVRPARPTPVAEPDPEPEPEPDTQTAAAPEPESEPAPEPEPEPQQTPPEDLGSGIEDALAEALGGGGTTDPQPDVPVGPPMTSGERDAFRVAVQSCWVVDVGSQAANVTVTIGMDMQQSGQVVTDSIERLSASGGDARAIETAFQAARRAILRCQGDGYDLPSEKYGQWDRIEITFDPSGMRVR</sequence>
<dbReference type="Proteomes" id="UP000193570">
    <property type="component" value="Unassembled WGS sequence"/>
</dbReference>
<feature type="compositionally biased region" description="Acidic residues" evidence="1">
    <location>
        <begin position="244"/>
        <end position="254"/>
    </location>
</feature>
<organism evidence="2 3">
    <name type="scientific">Roseivivax jejudonensis</name>
    <dbReference type="NCBI Taxonomy" id="1529041"/>
    <lineage>
        <taxon>Bacteria</taxon>
        <taxon>Pseudomonadati</taxon>
        <taxon>Pseudomonadota</taxon>
        <taxon>Alphaproteobacteria</taxon>
        <taxon>Rhodobacterales</taxon>
        <taxon>Roseobacteraceae</taxon>
        <taxon>Roseivivax</taxon>
    </lineage>
</organism>
<feature type="compositionally biased region" description="Acidic residues" evidence="1">
    <location>
        <begin position="152"/>
        <end position="182"/>
    </location>
</feature>
<evidence type="ECO:0000313" key="2">
    <source>
        <dbReference type="EMBL" id="SLN67575.1"/>
    </source>
</evidence>
<evidence type="ECO:0000256" key="1">
    <source>
        <dbReference type="SAM" id="MobiDB-lite"/>
    </source>
</evidence>
<feature type="compositionally biased region" description="Low complexity" evidence="1">
    <location>
        <begin position="110"/>
        <end position="121"/>
    </location>
</feature>
<dbReference type="Gene3D" id="3.30.1150.10">
    <property type="match status" value="1"/>
</dbReference>
<dbReference type="RefSeq" id="WP_085793140.1">
    <property type="nucleotide sequence ID" value="NZ_FWFK01000007.1"/>
</dbReference>
<accession>A0A1X7A124</accession>
<feature type="compositionally biased region" description="Pro residues" evidence="1">
    <location>
        <begin position="64"/>
        <end position="109"/>
    </location>
</feature>
<feature type="compositionally biased region" description="Low complexity" evidence="1">
    <location>
        <begin position="183"/>
        <end position="193"/>
    </location>
</feature>
<proteinExistence type="predicted"/>
<reference evidence="2 3" key="1">
    <citation type="submission" date="2017-03" db="EMBL/GenBank/DDBJ databases">
        <authorList>
            <person name="Afonso C.L."/>
            <person name="Miller P.J."/>
            <person name="Scott M.A."/>
            <person name="Spackman E."/>
            <person name="Goraichik I."/>
            <person name="Dimitrov K.M."/>
            <person name="Suarez D.L."/>
            <person name="Swayne D.E."/>
        </authorList>
    </citation>
    <scope>NUCLEOTIDE SEQUENCE [LARGE SCALE GENOMIC DNA]</scope>
    <source>
        <strain evidence="2 3">CECT 8625</strain>
    </source>
</reference>
<dbReference type="SUPFAM" id="SSF74653">
    <property type="entry name" value="TolA/TonB C-terminal domain"/>
    <property type="match status" value="1"/>
</dbReference>
<name>A0A1X7A124_9RHOB</name>
<dbReference type="OrthoDB" id="7161229at2"/>
<keyword evidence="3" id="KW-1185">Reference proteome</keyword>
<evidence type="ECO:0008006" key="4">
    <source>
        <dbReference type="Google" id="ProtNLM"/>
    </source>
</evidence>
<dbReference type="EMBL" id="FWFK01000007">
    <property type="protein sequence ID" value="SLN67575.1"/>
    <property type="molecule type" value="Genomic_DNA"/>
</dbReference>
<feature type="compositionally biased region" description="Pro residues" evidence="1">
    <location>
        <begin position="140"/>
        <end position="151"/>
    </location>
</feature>
<feature type="region of interest" description="Disordered" evidence="1">
    <location>
        <begin position="45"/>
        <end position="296"/>
    </location>
</feature>
<evidence type="ECO:0000313" key="3">
    <source>
        <dbReference type="Proteomes" id="UP000193570"/>
    </source>
</evidence>
<protein>
    <recommendedName>
        <fullName evidence="4">Cell division and transport-associated protein TolA</fullName>
    </recommendedName>
</protein>
<gene>
    <name evidence="2" type="ORF">ROJ8625_03464</name>
</gene>